<comment type="caution">
    <text evidence="1">The sequence shown here is derived from an EMBL/GenBank/DDBJ whole genome shotgun (WGS) entry which is preliminary data.</text>
</comment>
<dbReference type="Proteomes" id="UP000824782">
    <property type="component" value="Unassembled WGS sequence"/>
</dbReference>
<dbReference type="EMBL" id="WNYA01003270">
    <property type="protein sequence ID" value="KAG8543525.1"/>
    <property type="molecule type" value="Genomic_DNA"/>
</dbReference>
<accession>A0AAV6Z8B9</accession>
<proteinExistence type="predicted"/>
<reference evidence="1" key="1">
    <citation type="thesis" date="2020" institute="ProQuest LLC" country="789 East Eisenhower Parkway, Ann Arbor, MI, USA">
        <title>Comparative Genomics and Chromosome Evolution.</title>
        <authorList>
            <person name="Mudd A.B."/>
        </authorList>
    </citation>
    <scope>NUCLEOTIDE SEQUENCE</scope>
    <source>
        <strain evidence="1">237g6f4</strain>
        <tissue evidence="1">Blood</tissue>
    </source>
</reference>
<dbReference type="AlphaFoldDB" id="A0AAV6Z8B9"/>
<evidence type="ECO:0000313" key="1">
    <source>
        <dbReference type="EMBL" id="KAG8543525.1"/>
    </source>
</evidence>
<sequence>MNRCGDVLGRHNVLGSWIISQKVILHPSKTIKPQVKWPTKDPWAYALILGGICSHGKRKRLINERIQPRCQVRPNLHAIYLHQYCVIRARKKKNIGQ</sequence>
<keyword evidence="2" id="KW-1185">Reference proteome</keyword>
<evidence type="ECO:0000313" key="2">
    <source>
        <dbReference type="Proteomes" id="UP000824782"/>
    </source>
</evidence>
<organism evidence="1 2">
    <name type="scientific">Engystomops pustulosus</name>
    <name type="common">Tungara frog</name>
    <name type="synonym">Physalaemus pustulosus</name>
    <dbReference type="NCBI Taxonomy" id="76066"/>
    <lineage>
        <taxon>Eukaryota</taxon>
        <taxon>Metazoa</taxon>
        <taxon>Chordata</taxon>
        <taxon>Craniata</taxon>
        <taxon>Vertebrata</taxon>
        <taxon>Euteleostomi</taxon>
        <taxon>Amphibia</taxon>
        <taxon>Batrachia</taxon>
        <taxon>Anura</taxon>
        <taxon>Neobatrachia</taxon>
        <taxon>Hyloidea</taxon>
        <taxon>Leptodactylidae</taxon>
        <taxon>Leiuperinae</taxon>
        <taxon>Engystomops</taxon>
    </lineage>
</organism>
<name>A0AAV6Z8B9_ENGPU</name>
<gene>
    <name evidence="1" type="ORF">GDO81_024433</name>
</gene>
<protein>
    <submittedName>
        <fullName evidence="1">Uncharacterized protein</fullName>
    </submittedName>
</protein>